<sequence length="264" mass="28179">MLISVGVVIALAAFWEAAKALFDIPVHKLPHIHQIFAEFFRESGDGQWMLSIMLENAGVTAGEAAIGFVLGGVAGFGLALAFARSSLVERGLLPYVIASQTVPILAIAPMVVVWLGTSWVSKAVIAAYLTFFPVTIHVLRGLKSVERDAVALMESYAATPAQIFFKLRLPACLPYLFTALRISATASVIGAVVGELPVGSQYGMGVVIINAAQYYNWRPANLWSAILISALIGIAFYALVALAERLIVTWKPLSSDASEGEATV</sequence>
<evidence type="ECO:0000313" key="9">
    <source>
        <dbReference type="EMBL" id="WXA93291.1"/>
    </source>
</evidence>
<evidence type="ECO:0000313" key="10">
    <source>
        <dbReference type="Proteomes" id="UP001379533"/>
    </source>
</evidence>
<evidence type="ECO:0000259" key="8">
    <source>
        <dbReference type="PROSITE" id="PS50928"/>
    </source>
</evidence>
<dbReference type="EMBL" id="CP089982">
    <property type="protein sequence ID" value="WXA93291.1"/>
    <property type="molecule type" value="Genomic_DNA"/>
</dbReference>
<dbReference type="Proteomes" id="UP001379533">
    <property type="component" value="Chromosome"/>
</dbReference>
<evidence type="ECO:0000256" key="6">
    <source>
        <dbReference type="ARBA" id="ARBA00023136"/>
    </source>
</evidence>
<feature type="transmembrane region" description="Helical" evidence="7">
    <location>
        <begin position="222"/>
        <end position="243"/>
    </location>
</feature>
<keyword evidence="10" id="KW-1185">Reference proteome</keyword>
<gene>
    <name evidence="9" type="ORF">LZC95_43420</name>
</gene>
<evidence type="ECO:0000256" key="3">
    <source>
        <dbReference type="ARBA" id="ARBA00022475"/>
    </source>
</evidence>
<keyword evidence="6 7" id="KW-0472">Membrane</keyword>
<dbReference type="InterPro" id="IPR035906">
    <property type="entry name" value="MetI-like_sf"/>
</dbReference>
<feature type="transmembrane region" description="Helical" evidence="7">
    <location>
        <begin position="123"/>
        <end position="142"/>
    </location>
</feature>
<protein>
    <submittedName>
        <fullName evidence="9">ABC transporter permease</fullName>
    </submittedName>
</protein>
<dbReference type="Gene3D" id="1.10.3720.10">
    <property type="entry name" value="MetI-like"/>
    <property type="match status" value="1"/>
</dbReference>
<feature type="transmembrane region" description="Helical" evidence="7">
    <location>
        <begin position="64"/>
        <end position="83"/>
    </location>
</feature>
<dbReference type="PANTHER" id="PTHR30151">
    <property type="entry name" value="ALKANE SULFONATE ABC TRANSPORTER-RELATED, MEMBRANE SUBUNIT"/>
    <property type="match status" value="1"/>
</dbReference>
<comment type="subcellular location">
    <subcellularLocation>
        <location evidence="1 7">Cell membrane</location>
        <topology evidence="1 7">Multi-pass membrane protein</topology>
    </subcellularLocation>
</comment>
<evidence type="ECO:0000256" key="1">
    <source>
        <dbReference type="ARBA" id="ARBA00004651"/>
    </source>
</evidence>
<feature type="transmembrane region" description="Helical" evidence="7">
    <location>
        <begin position="95"/>
        <end position="117"/>
    </location>
</feature>
<dbReference type="PROSITE" id="PS50928">
    <property type="entry name" value="ABC_TM1"/>
    <property type="match status" value="1"/>
</dbReference>
<proteinExistence type="inferred from homology"/>
<dbReference type="PANTHER" id="PTHR30151:SF0">
    <property type="entry name" value="ABC TRANSPORTER PERMEASE PROTEIN MJ0413-RELATED"/>
    <property type="match status" value="1"/>
</dbReference>
<feature type="transmembrane region" description="Helical" evidence="7">
    <location>
        <begin position="172"/>
        <end position="194"/>
    </location>
</feature>
<dbReference type="SUPFAM" id="SSF161098">
    <property type="entry name" value="MetI-like"/>
    <property type="match status" value="1"/>
</dbReference>
<dbReference type="InterPro" id="IPR000515">
    <property type="entry name" value="MetI-like"/>
</dbReference>
<keyword evidence="2 7" id="KW-0813">Transport</keyword>
<reference evidence="9 10" key="1">
    <citation type="submission" date="2021-12" db="EMBL/GenBank/DDBJ databases">
        <title>Discovery of the Pendulisporaceae a myxobacterial family with distinct sporulation behavior and unique specialized metabolism.</title>
        <authorList>
            <person name="Garcia R."/>
            <person name="Popoff A."/>
            <person name="Bader C.D."/>
            <person name="Loehr J."/>
            <person name="Walesch S."/>
            <person name="Walt C."/>
            <person name="Boldt J."/>
            <person name="Bunk B."/>
            <person name="Haeckl F.J.F.P.J."/>
            <person name="Gunesch A.P."/>
            <person name="Birkelbach J."/>
            <person name="Nuebel U."/>
            <person name="Pietschmann T."/>
            <person name="Bach T."/>
            <person name="Mueller R."/>
        </authorList>
    </citation>
    <scope>NUCLEOTIDE SEQUENCE [LARGE SCALE GENOMIC DNA]</scope>
    <source>
        <strain evidence="9 10">MSr12523</strain>
    </source>
</reference>
<feature type="domain" description="ABC transmembrane type-1" evidence="8">
    <location>
        <begin position="57"/>
        <end position="244"/>
    </location>
</feature>
<evidence type="ECO:0000256" key="4">
    <source>
        <dbReference type="ARBA" id="ARBA00022692"/>
    </source>
</evidence>
<name>A0ABZ2KA99_9BACT</name>
<comment type="similarity">
    <text evidence="7">Belongs to the binding-protein-dependent transport system permease family.</text>
</comment>
<keyword evidence="3" id="KW-1003">Cell membrane</keyword>
<dbReference type="Pfam" id="PF00528">
    <property type="entry name" value="BPD_transp_1"/>
    <property type="match status" value="1"/>
</dbReference>
<dbReference type="RefSeq" id="WP_394843891.1">
    <property type="nucleotide sequence ID" value="NZ_CP089982.1"/>
</dbReference>
<keyword evidence="5 7" id="KW-1133">Transmembrane helix</keyword>
<evidence type="ECO:0000256" key="7">
    <source>
        <dbReference type="RuleBase" id="RU363032"/>
    </source>
</evidence>
<evidence type="ECO:0000256" key="5">
    <source>
        <dbReference type="ARBA" id="ARBA00022989"/>
    </source>
</evidence>
<evidence type="ECO:0000256" key="2">
    <source>
        <dbReference type="ARBA" id="ARBA00022448"/>
    </source>
</evidence>
<accession>A0ABZ2KA99</accession>
<dbReference type="CDD" id="cd06261">
    <property type="entry name" value="TM_PBP2"/>
    <property type="match status" value="1"/>
</dbReference>
<keyword evidence="4 7" id="KW-0812">Transmembrane</keyword>
<organism evidence="9 10">
    <name type="scientific">Pendulispora brunnea</name>
    <dbReference type="NCBI Taxonomy" id="2905690"/>
    <lineage>
        <taxon>Bacteria</taxon>
        <taxon>Pseudomonadati</taxon>
        <taxon>Myxococcota</taxon>
        <taxon>Myxococcia</taxon>
        <taxon>Myxococcales</taxon>
        <taxon>Sorangiineae</taxon>
        <taxon>Pendulisporaceae</taxon>
        <taxon>Pendulispora</taxon>
    </lineage>
</organism>